<accession>A0ABT3SVP2</accession>
<keyword evidence="3" id="KW-1185">Reference proteome</keyword>
<dbReference type="SUPFAM" id="SSF54427">
    <property type="entry name" value="NTF2-like"/>
    <property type="match status" value="1"/>
</dbReference>
<organism evidence="2 3">
    <name type="scientific">Candidatus Seongchinamella marina</name>
    <dbReference type="NCBI Taxonomy" id="2518990"/>
    <lineage>
        <taxon>Bacteria</taxon>
        <taxon>Pseudomonadati</taxon>
        <taxon>Pseudomonadota</taxon>
        <taxon>Gammaproteobacteria</taxon>
        <taxon>Cellvibrionales</taxon>
        <taxon>Halieaceae</taxon>
        <taxon>Seongchinamella</taxon>
    </lineage>
</organism>
<dbReference type="Pfam" id="PF13577">
    <property type="entry name" value="SnoaL_4"/>
    <property type="match status" value="1"/>
</dbReference>
<gene>
    <name evidence="2" type="ORF">EYC87_10745</name>
</gene>
<dbReference type="CDD" id="cd00531">
    <property type="entry name" value="NTF2_like"/>
    <property type="match status" value="1"/>
</dbReference>
<feature type="domain" description="SnoaL-like" evidence="1">
    <location>
        <begin position="4"/>
        <end position="125"/>
    </location>
</feature>
<evidence type="ECO:0000313" key="2">
    <source>
        <dbReference type="EMBL" id="MCX2974058.1"/>
    </source>
</evidence>
<dbReference type="RefSeq" id="WP_279252873.1">
    <property type="nucleotide sequence ID" value="NZ_SHNP01000003.1"/>
</dbReference>
<protein>
    <submittedName>
        <fullName evidence="2">Nuclear transport factor 2 family protein</fullName>
    </submittedName>
</protein>
<dbReference type="InterPro" id="IPR032710">
    <property type="entry name" value="NTF2-like_dom_sf"/>
</dbReference>
<dbReference type="Proteomes" id="UP001143307">
    <property type="component" value="Unassembled WGS sequence"/>
</dbReference>
<comment type="caution">
    <text evidence="2">The sequence shown here is derived from an EMBL/GenBank/DDBJ whole genome shotgun (WGS) entry which is preliminary data.</text>
</comment>
<evidence type="ECO:0000259" key="1">
    <source>
        <dbReference type="Pfam" id="PF13577"/>
    </source>
</evidence>
<dbReference type="InterPro" id="IPR037401">
    <property type="entry name" value="SnoaL-like"/>
</dbReference>
<sequence>MSPEREIENLIYRYAELIDEGSITSIGKLLSQAQFIGPDGEVHAQGSEAIERVYAAFTRIYEDGTPLSHHITTNVQVKVEGDRAGARSYFTVLQATESLPLQAVMAGRYVDEFACDKSGWYFTSRQIIPRLSGDLSQHLKS</sequence>
<dbReference type="Gene3D" id="3.10.450.50">
    <property type="match status" value="1"/>
</dbReference>
<name>A0ABT3SVP2_9GAMM</name>
<reference evidence="2" key="1">
    <citation type="submission" date="2019-02" db="EMBL/GenBank/DDBJ databases">
        <authorList>
            <person name="Li S.-H."/>
        </authorList>
    </citation>
    <scope>NUCLEOTIDE SEQUENCE</scope>
    <source>
        <strain evidence="2">IMCC8485</strain>
    </source>
</reference>
<proteinExistence type="predicted"/>
<evidence type="ECO:0000313" key="3">
    <source>
        <dbReference type="Proteomes" id="UP001143307"/>
    </source>
</evidence>
<dbReference type="EMBL" id="SHNP01000003">
    <property type="protein sequence ID" value="MCX2974058.1"/>
    <property type="molecule type" value="Genomic_DNA"/>
</dbReference>